<gene>
    <name evidence="6" type="ORF">BRLA_c032070</name>
</gene>
<dbReference type="CDD" id="cd07716">
    <property type="entry name" value="RNaseZ_short-form-like_MBL-fold"/>
    <property type="match status" value="1"/>
</dbReference>
<proteinExistence type="predicted"/>
<comment type="catalytic activity">
    <reaction evidence="4">
        <text>3',5'-cyclic UMP + H2O = UMP + H(+)</text>
        <dbReference type="Rhea" id="RHEA:70575"/>
        <dbReference type="ChEBI" id="CHEBI:15377"/>
        <dbReference type="ChEBI" id="CHEBI:15378"/>
        <dbReference type="ChEBI" id="CHEBI:57865"/>
        <dbReference type="ChEBI" id="CHEBI:184387"/>
    </reaction>
    <physiologicalReaction direction="left-to-right" evidence="4">
        <dbReference type="Rhea" id="RHEA:70576"/>
    </physiologicalReaction>
</comment>
<evidence type="ECO:0000256" key="1">
    <source>
        <dbReference type="ARBA" id="ARBA00022833"/>
    </source>
</evidence>
<evidence type="ECO:0000256" key="3">
    <source>
        <dbReference type="ARBA" id="ARBA00034301"/>
    </source>
</evidence>
<name>A0A075R6P1_BRELA</name>
<dbReference type="Pfam" id="PF12706">
    <property type="entry name" value="Lactamase_B_2"/>
    <property type="match status" value="1"/>
</dbReference>
<dbReference type="PANTHER" id="PTHR46018">
    <property type="entry name" value="ZINC PHOSPHODIESTERASE ELAC PROTEIN 1"/>
    <property type="match status" value="1"/>
</dbReference>
<dbReference type="eggNOG" id="COG1234">
    <property type="taxonomic scope" value="Bacteria"/>
</dbReference>
<comment type="catalytic activity">
    <reaction evidence="2">
        <text>3',5'-cyclic CMP + H2O = CMP + H(+)</text>
        <dbReference type="Rhea" id="RHEA:72675"/>
        <dbReference type="ChEBI" id="CHEBI:15377"/>
        <dbReference type="ChEBI" id="CHEBI:15378"/>
        <dbReference type="ChEBI" id="CHEBI:58003"/>
        <dbReference type="ChEBI" id="CHEBI:60377"/>
    </reaction>
    <physiologicalReaction direction="left-to-right" evidence="2">
        <dbReference type="Rhea" id="RHEA:72676"/>
    </physiologicalReaction>
</comment>
<sequence>MRMTVLGFQSPYPGPGGATPGYLLQTESKNILIDCGSGVISQVTKYIPIHQLDAIFLSHYHQDHIADVGVLQYGLNVHQRVEGIRANQPVPIYAPTEPVEFSSQMAYKEATVFKPITEQTDVIVGDITIRFVKTDHPILCYAMMFTYNGKTILYGADTGMQTNWERVMEPDLFICEGTYLDGFEPNKPTGHLSVRQAAQIANDIKAKALLITHLFHNTKDEDVYEQASSYGESCYVARIGLQIEI</sequence>
<accession>A0A075R6P1</accession>
<dbReference type="InterPro" id="IPR001279">
    <property type="entry name" value="Metallo-B-lactamas"/>
</dbReference>
<dbReference type="AlphaFoldDB" id="A0A075R6P1"/>
<comment type="function">
    <text evidence="3">Counteracts the endogenous Pycsar antiviral defense system. Phosphodiesterase that enables metal-dependent hydrolysis of host cyclic nucleotide Pycsar defense signals such as cCMP and cUMP.</text>
</comment>
<dbReference type="SMART" id="SM00849">
    <property type="entry name" value="Lactamase_B"/>
    <property type="match status" value="1"/>
</dbReference>
<protein>
    <submittedName>
        <fullName evidence="6">Ribonuclease Z</fullName>
    </submittedName>
</protein>
<evidence type="ECO:0000256" key="4">
    <source>
        <dbReference type="ARBA" id="ARBA00048505"/>
    </source>
</evidence>
<evidence type="ECO:0000313" key="6">
    <source>
        <dbReference type="EMBL" id="AIG27519.1"/>
    </source>
</evidence>
<dbReference type="InterPro" id="IPR036866">
    <property type="entry name" value="RibonucZ/Hydroxyglut_hydro"/>
</dbReference>
<dbReference type="HOGENOM" id="CLU_031317_3_1_9"/>
<dbReference type="Proteomes" id="UP000005850">
    <property type="component" value="Chromosome"/>
</dbReference>
<dbReference type="Gene3D" id="3.60.15.10">
    <property type="entry name" value="Ribonuclease Z/Hydroxyacylglutathione hydrolase-like"/>
    <property type="match status" value="1"/>
</dbReference>
<dbReference type="GO" id="GO:0042781">
    <property type="term" value="F:3'-tRNA processing endoribonuclease activity"/>
    <property type="evidence" value="ECO:0007669"/>
    <property type="project" value="TreeGrafter"/>
</dbReference>
<evidence type="ECO:0000256" key="2">
    <source>
        <dbReference type="ARBA" id="ARBA00034221"/>
    </source>
</evidence>
<keyword evidence="7" id="KW-1185">Reference proteome</keyword>
<dbReference type="SUPFAM" id="SSF56281">
    <property type="entry name" value="Metallo-hydrolase/oxidoreductase"/>
    <property type="match status" value="1"/>
</dbReference>
<dbReference type="PANTHER" id="PTHR46018:SF4">
    <property type="entry name" value="METALLO-HYDROLASE YHFI-RELATED"/>
    <property type="match status" value="1"/>
</dbReference>
<keyword evidence="1" id="KW-0862">Zinc</keyword>
<feature type="domain" description="Metallo-beta-lactamase" evidence="5">
    <location>
        <begin position="18"/>
        <end position="213"/>
    </location>
</feature>
<evidence type="ECO:0000313" key="7">
    <source>
        <dbReference type="Proteomes" id="UP000005850"/>
    </source>
</evidence>
<reference evidence="6 7" key="1">
    <citation type="journal article" date="2011" name="J. Bacteriol.">
        <title>Genome sequence of Brevibacillus laterosporus LMG 15441, a pathogen of invertebrates.</title>
        <authorList>
            <person name="Djukic M."/>
            <person name="Poehlein A."/>
            <person name="Thurmer A."/>
            <person name="Daniel R."/>
        </authorList>
    </citation>
    <scope>NUCLEOTIDE SEQUENCE [LARGE SCALE GENOMIC DNA]</scope>
    <source>
        <strain evidence="6 7">LMG 15441</strain>
    </source>
</reference>
<dbReference type="KEGG" id="blr:BRLA_c032070"/>
<dbReference type="EMBL" id="CP007806">
    <property type="protein sequence ID" value="AIG27519.1"/>
    <property type="molecule type" value="Genomic_DNA"/>
</dbReference>
<evidence type="ECO:0000259" key="5">
    <source>
        <dbReference type="SMART" id="SM00849"/>
    </source>
</evidence>
<dbReference type="STRING" id="1042163.BRLA_c032070"/>
<organism evidence="6 7">
    <name type="scientific">Brevibacillus laterosporus LMG 15441</name>
    <dbReference type="NCBI Taxonomy" id="1042163"/>
    <lineage>
        <taxon>Bacteria</taxon>
        <taxon>Bacillati</taxon>
        <taxon>Bacillota</taxon>
        <taxon>Bacilli</taxon>
        <taxon>Bacillales</taxon>
        <taxon>Paenibacillaceae</taxon>
        <taxon>Brevibacillus</taxon>
    </lineage>
</organism>
<dbReference type="RefSeq" id="WP_003337017.1">
    <property type="nucleotide sequence ID" value="NZ_CP007806.1"/>
</dbReference>